<evidence type="ECO:0000313" key="4">
    <source>
        <dbReference type="Proteomes" id="UP001596545"/>
    </source>
</evidence>
<gene>
    <name evidence="3" type="ORF">ACFQMF_09940</name>
</gene>
<evidence type="ECO:0000259" key="2">
    <source>
        <dbReference type="PROSITE" id="PS51186"/>
    </source>
</evidence>
<dbReference type="SUPFAM" id="SSF55729">
    <property type="entry name" value="Acyl-CoA N-acyltransferases (Nat)"/>
    <property type="match status" value="1"/>
</dbReference>
<dbReference type="GO" id="GO:0016746">
    <property type="term" value="F:acyltransferase activity"/>
    <property type="evidence" value="ECO:0007669"/>
    <property type="project" value="UniProtKB-KW"/>
</dbReference>
<dbReference type="AlphaFoldDB" id="A0ABD6ANG5"/>
<dbReference type="Gene3D" id="3.40.630.30">
    <property type="match status" value="1"/>
</dbReference>
<comment type="caution">
    <text evidence="3">The sequence shown here is derived from an EMBL/GenBank/DDBJ whole genome shotgun (WGS) entry which is preliminary data.</text>
</comment>
<dbReference type="Proteomes" id="UP001596545">
    <property type="component" value="Unassembled WGS sequence"/>
</dbReference>
<dbReference type="InterPro" id="IPR000182">
    <property type="entry name" value="GNAT_dom"/>
</dbReference>
<keyword evidence="4" id="KW-1185">Reference proteome</keyword>
<protein>
    <submittedName>
        <fullName evidence="3">GNAT family N-acetyltransferase</fullName>
        <ecNumber evidence="3">2.3.1.-</ecNumber>
    </submittedName>
</protein>
<feature type="compositionally biased region" description="Basic and acidic residues" evidence="1">
    <location>
        <begin position="19"/>
        <end position="29"/>
    </location>
</feature>
<dbReference type="InterPro" id="IPR016181">
    <property type="entry name" value="Acyl_CoA_acyltransferase"/>
</dbReference>
<accession>A0ABD6ANG5</accession>
<evidence type="ECO:0000313" key="3">
    <source>
        <dbReference type="EMBL" id="MFC7324899.1"/>
    </source>
</evidence>
<keyword evidence="3" id="KW-0012">Acyltransferase</keyword>
<dbReference type="Pfam" id="PF00583">
    <property type="entry name" value="Acetyltransf_1"/>
    <property type="match status" value="1"/>
</dbReference>
<proteinExistence type="predicted"/>
<feature type="domain" description="N-acetyltransferase" evidence="2">
    <location>
        <begin position="24"/>
        <end position="160"/>
    </location>
</feature>
<reference evidence="3 4" key="1">
    <citation type="journal article" date="2019" name="Int. J. Syst. Evol. Microbiol.">
        <title>The Global Catalogue of Microorganisms (GCM) 10K type strain sequencing project: providing services to taxonomists for standard genome sequencing and annotation.</title>
        <authorList>
            <consortium name="The Broad Institute Genomics Platform"/>
            <consortium name="The Broad Institute Genome Sequencing Center for Infectious Disease"/>
            <person name="Wu L."/>
            <person name="Ma J."/>
        </authorList>
    </citation>
    <scope>NUCLEOTIDE SEQUENCE [LARGE SCALE GENOMIC DNA]</scope>
    <source>
        <strain evidence="3 4">CGMCC 1.12554</strain>
    </source>
</reference>
<dbReference type="EC" id="2.3.1.-" evidence="3"/>
<dbReference type="PROSITE" id="PS51186">
    <property type="entry name" value="GNAT"/>
    <property type="match status" value="1"/>
</dbReference>
<keyword evidence="3" id="KW-0808">Transferase</keyword>
<feature type="region of interest" description="Disordered" evidence="1">
    <location>
        <begin position="1"/>
        <end position="29"/>
    </location>
</feature>
<evidence type="ECO:0000256" key="1">
    <source>
        <dbReference type="SAM" id="MobiDB-lite"/>
    </source>
</evidence>
<name>A0ABD6ANG5_9EURY</name>
<dbReference type="RefSeq" id="WP_321169221.1">
    <property type="nucleotide sequence ID" value="NZ_JANHDN010000004.1"/>
</dbReference>
<dbReference type="EMBL" id="JBHTBL010000008">
    <property type="protein sequence ID" value="MFC7324899.1"/>
    <property type="molecule type" value="Genomic_DNA"/>
</dbReference>
<organism evidence="3 4">
    <name type="scientific">Halorubrum rutilum</name>
    <dbReference type="NCBI Taxonomy" id="1364933"/>
    <lineage>
        <taxon>Archaea</taxon>
        <taxon>Methanobacteriati</taxon>
        <taxon>Methanobacteriota</taxon>
        <taxon>Stenosarchaea group</taxon>
        <taxon>Halobacteria</taxon>
        <taxon>Halobacteriales</taxon>
        <taxon>Haloferacaceae</taxon>
        <taxon>Halorubrum</taxon>
    </lineage>
</organism>
<sequence>MSESSDPADDPPGSAGSRDPPEDVIVERATPDDRLDVLRILDAAMLETDAATVDDRIAAGDALVARSTRTGGVVGALVAARPDPDRLHVDGVAVRRARRGGGIGSALLAAAVDRGRSDSAIETVTAAFDDDLVAFYEAIGFVVTGDTTDARRHGRIRVGD</sequence>